<organism evidence="4 5">
    <name type="scientific">Limosa lapponica baueri</name>
    <dbReference type="NCBI Taxonomy" id="1758121"/>
    <lineage>
        <taxon>Eukaryota</taxon>
        <taxon>Metazoa</taxon>
        <taxon>Chordata</taxon>
        <taxon>Craniata</taxon>
        <taxon>Vertebrata</taxon>
        <taxon>Euteleostomi</taxon>
        <taxon>Archelosauria</taxon>
        <taxon>Archosauria</taxon>
        <taxon>Dinosauria</taxon>
        <taxon>Saurischia</taxon>
        <taxon>Theropoda</taxon>
        <taxon>Coelurosauria</taxon>
        <taxon>Aves</taxon>
        <taxon>Neognathae</taxon>
        <taxon>Neoaves</taxon>
        <taxon>Charadriiformes</taxon>
        <taxon>Scolopacidae</taxon>
        <taxon>Limosa</taxon>
    </lineage>
</organism>
<dbReference type="InterPro" id="IPR010294">
    <property type="entry name" value="ADAMTS_spacer1"/>
</dbReference>
<dbReference type="AlphaFoldDB" id="A0A2I0T4W4"/>
<evidence type="ECO:0000313" key="5">
    <source>
        <dbReference type="Proteomes" id="UP000233556"/>
    </source>
</evidence>
<dbReference type="GO" id="GO:0005576">
    <property type="term" value="C:extracellular region"/>
    <property type="evidence" value="ECO:0007669"/>
    <property type="project" value="UniProtKB-SubCell"/>
</dbReference>
<protein>
    <recommendedName>
        <fullName evidence="3">ADAMTS/ADAMTS-like Spacer 1 domain-containing protein</fullName>
    </recommendedName>
</protein>
<feature type="domain" description="ADAMTS/ADAMTS-like Spacer 1" evidence="3">
    <location>
        <begin position="49"/>
        <end position="113"/>
    </location>
</feature>
<evidence type="ECO:0000259" key="3">
    <source>
        <dbReference type="Pfam" id="PF05986"/>
    </source>
</evidence>
<name>A0A2I0T4W4_LIMLA</name>
<dbReference type="Pfam" id="PF05986">
    <property type="entry name" value="ADAMTS_spacer1"/>
    <property type="match status" value="1"/>
</dbReference>
<dbReference type="Proteomes" id="UP000233556">
    <property type="component" value="Unassembled WGS sequence"/>
</dbReference>
<evidence type="ECO:0000256" key="2">
    <source>
        <dbReference type="ARBA" id="ARBA00022525"/>
    </source>
</evidence>
<evidence type="ECO:0000256" key="1">
    <source>
        <dbReference type="ARBA" id="ARBA00004613"/>
    </source>
</evidence>
<reference evidence="5" key="2">
    <citation type="submission" date="2017-12" db="EMBL/GenBank/DDBJ databases">
        <title>Genome sequence of the Bar-tailed Godwit (Limosa lapponica baueri).</title>
        <authorList>
            <person name="Lima N.C.B."/>
            <person name="Parody-Merino A.M."/>
            <person name="Battley P.F."/>
            <person name="Fidler A.E."/>
            <person name="Prosdocimi F."/>
        </authorList>
    </citation>
    <scope>NUCLEOTIDE SEQUENCE [LARGE SCALE GENOMIC DNA]</scope>
</reference>
<dbReference type="EMBL" id="KZ519061">
    <property type="protein sequence ID" value="PKU28836.1"/>
    <property type="molecule type" value="Genomic_DNA"/>
</dbReference>
<keyword evidence="5" id="KW-1185">Reference proteome</keyword>
<accession>A0A2I0T4W4</accession>
<proteinExistence type="predicted"/>
<dbReference type="OrthoDB" id="5855429at2759"/>
<keyword evidence="2" id="KW-0964">Secreted</keyword>
<sequence>MKRMVHDGTRCSYKDAYSICVRGDCLWDKSRTKLEMRSEFLVFTILVLFLAIKNRETGKYILSEDNYVPDSKVFIDMGVEWEYRNDDDRETVQTMGPLRHGIVILPVVKHKGHEQFWVLNQHELPVHEIRLPEEGRPQDGSSELLRVDPKAEAHSQGVQPPGVLPAHVSIAPTSTAGQQQALYPASTCHLKEGDLSFTSIHH</sequence>
<comment type="subcellular location">
    <subcellularLocation>
        <location evidence="1">Secreted</location>
    </subcellularLocation>
</comment>
<reference evidence="5" key="1">
    <citation type="submission" date="2017-11" db="EMBL/GenBank/DDBJ databases">
        <authorList>
            <person name="Lima N.C."/>
            <person name="Parody-Merino A.M."/>
            <person name="Battley P.F."/>
            <person name="Fidler A.E."/>
            <person name="Prosdocimi F."/>
        </authorList>
    </citation>
    <scope>NUCLEOTIDE SEQUENCE [LARGE SCALE GENOMIC DNA]</scope>
</reference>
<evidence type="ECO:0000313" key="4">
    <source>
        <dbReference type="EMBL" id="PKU28836.1"/>
    </source>
</evidence>
<gene>
    <name evidence="4" type="ORF">llap_20860</name>
</gene>